<dbReference type="GO" id="GO:0031419">
    <property type="term" value="F:cobalamin binding"/>
    <property type="evidence" value="ECO:0007669"/>
    <property type="project" value="InterPro"/>
</dbReference>
<name>X1H988_9ZZZZ</name>
<dbReference type="AlphaFoldDB" id="X1H988"/>
<keyword evidence="3" id="KW-0479">Metal-binding</keyword>
<dbReference type="InterPro" id="IPR007197">
    <property type="entry name" value="rSAM"/>
</dbReference>
<dbReference type="Pfam" id="PF02310">
    <property type="entry name" value="B12-binding"/>
    <property type="match status" value="1"/>
</dbReference>
<dbReference type="EMBL" id="BARU01024811">
    <property type="protein sequence ID" value="GAH53620.1"/>
    <property type="molecule type" value="Genomic_DNA"/>
</dbReference>
<dbReference type="SFLD" id="SFLDG01082">
    <property type="entry name" value="B12-binding_domain_containing"/>
    <property type="match status" value="1"/>
</dbReference>
<evidence type="ECO:0000256" key="1">
    <source>
        <dbReference type="ARBA" id="ARBA00001966"/>
    </source>
</evidence>
<dbReference type="GO" id="GO:0051536">
    <property type="term" value="F:iron-sulfur cluster binding"/>
    <property type="evidence" value="ECO:0007669"/>
    <property type="project" value="UniProtKB-KW"/>
</dbReference>
<comment type="cofactor">
    <cofactor evidence="1">
        <name>[4Fe-4S] cluster</name>
        <dbReference type="ChEBI" id="CHEBI:49883"/>
    </cofactor>
</comment>
<dbReference type="PANTHER" id="PTHR43409">
    <property type="entry name" value="ANAEROBIC MAGNESIUM-PROTOPORPHYRIN IX MONOMETHYL ESTER CYCLASE-RELATED"/>
    <property type="match status" value="1"/>
</dbReference>
<keyword evidence="4" id="KW-0408">Iron</keyword>
<protein>
    <recommendedName>
        <fullName evidence="6">B12-binding domain-containing protein</fullName>
    </recommendedName>
</protein>
<dbReference type="SUPFAM" id="SSF102114">
    <property type="entry name" value="Radical SAM enzymes"/>
    <property type="match status" value="1"/>
</dbReference>
<evidence type="ECO:0000256" key="5">
    <source>
        <dbReference type="ARBA" id="ARBA00023014"/>
    </source>
</evidence>
<proteinExistence type="predicted"/>
<dbReference type="InterPro" id="IPR051198">
    <property type="entry name" value="BchE-like"/>
</dbReference>
<feature type="domain" description="B12-binding" evidence="6">
    <location>
        <begin position="15"/>
        <end position="156"/>
    </location>
</feature>
<dbReference type="SFLD" id="SFLDS00029">
    <property type="entry name" value="Radical_SAM"/>
    <property type="match status" value="1"/>
</dbReference>
<accession>X1H988</accession>
<evidence type="ECO:0000313" key="7">
    <source>
        <dbReference type="EMBL" id="GAH53620.1"/>
    </source>
</evidence>
<dbReference type="GO" id="GO:0046872">
    <property type="term" value="F:metal ion binding"/>
    <property type="evidence" value="ECO:0007669"/>
    <property type="project" value="UniProtKB-KW"/>
</dbReference>
<feature type="non-terminal residue" evidence="7">
    <location>
        <position position="1"/>
    </location>
</feature>
<keyword evidence="5" id="KW-0411">Iron-sulfur</keyword>
<gene>
    <name evidence="7" type="ORF">S03H2_40064</name>
</gene>
<comment type="caution">
    <text evidence="7">The sequence shown here is derived from an EMBL/GenBank/DDBJ whole genome shotgun (WGS) entry which is preliminary data.</text>
</comment>
<keyword evidence="2" id="KW-0949">S-adenosyl-L-methionine</keyword>
<reference evidence="7" key="1">
    <citation type="journal article" date="2014" name="Front. Microbiol.">
        <title>High frequency of phylogenetically diverse reductive dehalogenase-homologous genes in deep subseafloor sedimentary metagenomes.</title>
        <authorList>
            <person name="Kawai M."/>
            <person name="Futagami T."/>
            <person name="Toyoda A."/>
            <person name="Takaki Y."/>
            <person name="Nishi S."/>
            <person name="Hori S."/>
            <person name="Arai W."/>
            <person name="Tsubouchi T."/>
            <person name="Morono Y."/>
            <person name="Uchiyama I."/>
            <person name="Ito T."/>
            <person name="Fujiyama A."/>
            <person name="Inagaki F."/>
            <person name="Takami H."/>
        </authorList>
    </citation>
    <scope>NUCLEOTIDE SEQUENCE</scope>
    <source>
        <strain evidence="7">Expedition CK06-06</strain>
    </source>
</reference>
<evidence type="ECO:0000256" key="3">
    <source>
        <dbReference type="ARBA" id="ARBA00022723"/>
    </source>
</evidence>
<organism evidence="7">
    <name type="scientific">marine sediment metagenome</name>
    <dbReference type="NCBI Taxonomy" id="412755"/>
    <lineage>
        <taxon>unclassified sequences</taxon>
        <taxon>metagenomes</taxon>
        <taxon>ecological metagenomes</taxon>
    </lineage>
</organism>
<dbReference type="InterPro" id="IPR006158">
    <property type="entry name" value="Cobalamin-bd"/>
</dbReference>
<dbReference type="Gene3D" id="3.40.50.280">
    <property type="entry name" value="Cobalamin-binding domain"/>
    <property type="match status" value="1"/>
</dbReference>
<dbReference type="InterPro" id="IPR058240">
    <property type="entry name" value="rSAM_sf"/>
</dbReference>
<evidence type="ECO:0000256" key="4">
    <source>
        <dbReference type="ARBA" id="ARBA00023004"/>
    </source>
</evidence>
<evidence type="ECO:0000256" key="2">
    <source>
        <dbReference type="ARBA" id="ARBA00022691"/>
    </source>
</evidence>
<dbReference type="PROSITE" id="PS51332">
    <property type="entry name" value="B12_BINDING"/>
    <property type="match status" value="1"/>
</dbReference>
<evidence type="ECO:0000259" key="6">
    <source>
        <dbReference type="PROSITE" id="PS51332"/>
    </source>
</evidence>
<dbReference type="GO" id="GO:0003824">
    <property type="term" value="F:catalytic activity"/>
    <property type="evidence" value="ECO:0007669"/>
    <property type="project" value="InterPro"/>
</dbReference>
<sequence length="268" mass="31328">KMKIMIAYPPIETEKGVPLLSQNRQFQYFNEPTYIYPMVPASAATLLKKARYEVIWSDGIAEEKTYSDWLEEVKKESPDLIAMETKTPVVKRHWQIIEEIKDINPGIKTVLTGDHVTALPEESMEKSKVDFILTGGDYDFLLLNLVKFLEGKVSLEPGIWHRESKRVKNTGRFLTNHDLNSSPFIDRELTKWWLYSEKNGNYKKTPGTYIMAGRDCWWHRCSFCSWTTLYPNFRVRKPENLLDEIGYLLENYPLKEIFDDTGTFPRGK</sequence>